<comment type="caution">
    <text evidence="2">The sequence shown here is derived from an EMBL/GenBank/DDBJ whole genome shotgun (WGS) entry which is preliminary data.</text>
</comment>
<evidence type="ECO:0000313" key="3">
    <source>
        <dbReference type="Proteomes" id="UP001566132"/>
    </source>
</evidence>
<keyword evidence="1" id="KW-0732">Signal</keyword>
<protein>
    <submittedName>
        <fullName evidence="2">Uncharacterized protein</fullName>
    </submittedName>
</protein>
<keyword evidence="3" id="KW-1185">Reference proteome</keyword>
<dbReference type="Proteomes" id="UP001566132">
    <property type="component" value="Unassembled WGS sequence"/>
</dbReference>
<gene>
    <name evidence="2" type="ORF">ABEB36_001966</name>
</gene>
<reference evidence="2 3" key="1">
    <citation type="submission" date="2024-05" db="EMBL/GenBank/DDBJ databases">
        <title>Genetic variation in Jamaican populations of the coffee berry borer (Hypothenemus hampei).</title>
        <authorList>
            <person name="Errbii M."/>
            <person name="Myrie A."/>
        </authorList>
    </citation>
    <scope>NUCLEOTIDE SEQUENCE [LARGE SCALE GENOMIC DNA]</scope>
    <source>
        <strain evidence="2">JA-Hopewell-2020-01-JO</strain>
        <tissue evidence="2">Whole body</tissue>
    </source>
</reference>
<evidence type="ECO:0000313" key="2">
    <source>
        <dbReference type="EMBL" id="KAL1518327.1"/>
    </source>
</evidence>
<organism evidence="2 3">
    <name type="scientific">Hypothenemus hampei</name>
    <name type="common">Coffee berry borer</name>
    <dbReference type="NCBI Taxonomy" id="57062"/>
    <lineage>
        <taxon>Eukaryota</taxon>
        <taxon>Metazoa</taxon>
        <taxon>Ecdysozoa</taxon>
        <taxon>Arthropoda</taxon>
        <taxon>Hexapoda</taxon>
        <taxon>Insecta</taxon>
        <taxon>Pterygota</taxon>
        <taxon>Neoptera</taxon>
        <taxon>Endopterygota</taxon>
        <taxon>Coleoptera</taxon>
        <taxon>Polyphaga</taxon>
        <taxon>Cucujiformia</taxon>
        <taxon>Curculionidae</taxon>
        <taxon>Scolytinae</taxon>
        <taxon>Hypothenemus</taxon>
    </lineage>
</organism>
<evidence type="ECO:0000256" key="1">
    <source>
        <dbReference type="SAM" id="SignalP"/>
    </source>
</evidence>
<name>A0ABD1FGY7_HYPHA</name>
<dbReference type="EMBL" id="JBDJPC010000001">
    <property type="protein sequence ID" value="KAL1518327.1"/>
    <property type="molecule type" value="Genomic_DNA"/>
</dbReference>
<feature type="chain" id="PRO_5044855871" evidence="1">
    <location>
        <begin position="22"/>
        <end position="130"/>
    </location>
</feature>
<proteinExistence type="predicted"/>
<sequence length="130" mass="14724">MFSIVPIVLAIVCVTSSMVSAIVDLHSSLLPDKNRYPSSSCCIISTCQQPEKCYATISCGYLCSTGRYPPAETKYTPGYRLKVSYSNHDCKFKECKYFEFSCKHCPDPLAESFSIETVRDDCKNCYYRVF</sequence>
<feature type="signal peptide" evidence="1">
    <location>
        <begin position="1"/>
        <end position="21"/>
    </location>
</feature>
<accession>A0ABD1FGY7</accession>
<dbReference type="AlphaFoldDB" id="A0ABD1FGY7"/>